<dbReference type="InterPro" id="IPR002501">
    <property type="entry name" value="PsdUridine_synth_N"/>
</dbReference>
<dbReference type="Gene3D" id="2.30.130.10">
    <property type="entry name" value="PUA domain"/>
    <property type="match status" value="1"/>
</dbReference>
<evidence type="ECO:0000259" key="6">
    <source>
        <dbReference type="Pfam" id="PF01509"/>
    </source>
</evidence>
<evidence type="ECO:0000256" key="5">
    <source>
        <dbReference type="HAMAP-Rule" id="MF_01080"/>
    </source>
</evidence>
<dbReference type="Pfam" id="PF09142">
    <property type="entry name" value="TruB_C"/>
    <property type="match status" value="1"/>
</dbReference>
<dbReference type="Pfam" id="PF16198">
    <property type="entry name" value="TruB_C_2"/>
    <property type="match status" value="1"/>
</dbReference>
<dbReference type="CDD" id="cd02573">
    <property type="entry name" value="PseudoU_synth_EcTruB"/>
    <property type="match status" value="1"/>
</dbReference>
<feature type="domain" description="tRNA pseudouridine synthase II TruB subfamily 2 C-terminal" evidence="7">
    <location>
        <begin position="234"/>
        <end position="292"/>
    </location>
</feature>
<evidence type="ECO:0000256" key="4">
    <source>
        <dbReference type="ARBA" id="ARBA00023235"/>
    </source>
</evidence>
<dbReference type="InterPro" id="IPR015225">
    <property type="entry name" value="tRNA_psdUridine_synth_fam2_C"/>
</dbReference>
<name>A0ABV7YB70_9ACTN</name>
<protein>
    <recommendedName>
        <fullName evidence="5">tRNA pseudouridine synthase B</fullName>
        <ecNumber evidence="5">5.4.99.25</ecNumber>
    </recommendedName>
    <alternativeName>
        <fullName evidence="5">tRNA pseudouridine(55) synthase</fullName>
        <shortName evidence="5">Psi55 synthase</shortName>
    </alternativeName>
    <alternativeName>
        <fullName evidence="5">tRNA pseudouridylate synthase</fullName>
    </alternativeName>
    <alternativeName>
        <fullName evidence="5">tRNA-uridine isomerase</fullName>
    </alternativeName>
</protein>
<comment type="function">
    <text evidence="5">Responsible for synthesis of pseudouridine from uracil-55 in the psi GC loop of transfer RNAs.</text>
</comment>
<gene>
    <name evidence="5 9" type="primary">truB</name>
    <name evidence="9" type="ORF">ACFOUW_16240</name>
</gene>
<comment type="catalytic activity">
    <reaction evidence="1 5">
        <text>uridine(55) in tRNA = pseudouridine(55) in tRNA</text>
        <dbReference type="Rhea" id="RHEA:42532"/>
        <dbReference type="Rhea" id="RHEA-COMP:10101"/>
        <dbReference type="Rhea" id="RHEA-COMP:10102"/>
        <dbReference type="ChEBI" id="CHEBI:65314"/>
        <dbReference type="ChEBI" id="CHEBI:65315"/>
        <dbReference type="EC" id="5.4.99.25"/>
    </reaction>
</comment>
<dbReference type="PANTHER" id="PTHR13767">
    <property type="entry name" value="TRNA-PSEUDOURIDINE SYNTHASE"/>
    <property type="match status" value="1"/>
</dbReference>
<dbReference type="PANTHER" id="PTHR13767:SF2">
    <property type="entry name" value="PSEUDOURIDYLATE SYNTHASE TRUB1"/>
    <property type="match status" value="1"/>
</dbReference>
<dbReference type="EC" id="5.4.99.25" evidence="5"/>
<evidence type="ECO:0000313" key="9">
    <source>
        <dbReference type="EMBL" id="MFC3762392.1"/>
    </source>
</evidence>
<evidence type="ECO:0000259" key="7">
    <source>
        <dbReference type="Pfam" id="PF09142"/>
    </source>
</evidence>
<dbReference type="InterPro" id="IPR015947">
    <property type="entry name" value="PUA-like_sf"/>
</dbReference>
<feature type="domain" description="tRNA pseudouridylate synthase B C-terminal" evidence="8">
    <location>
        <begin position="179"/>
        <end position="221"/>
    </location>
</feature>
<dbReference type="RefSeq" id="WP_205118687.1">
    <property type="nucleotide sequence ID" value="NZ_JAFBCM010000001.1"/>
</dbReference>
<dbReference type="Pfam" id="PF01509">
    <property type="entry name" value="TruB_N"/>
    <property type="match status" value="1"/>
</dbReference>
<evidence type="ECO:0000256" key="3">
    <source>
        <dbReference type="ARBA" id="ARBA00022694"/>
    </source>
</evidence>
<evidence type="ECO:0000259" key="8">
    <source>
        <dbReference type="Pfam" id="PF16198"/>
    </source>
</evidence>
<evidence type="ECO:0000256" key="2">
    <source>
        <dbReference type="ARBA" id="ARBA00005642"/>
    </source>
</evidence>
<dbReference type="NCBIfam" id="TIGR00431">
    <property type="entry name" value="TruB"/>
    <property type="match status" value="1"/>
</dbReference>
<keyword evidence="3 5" id="KW-0819">tRNA processing</keyword>
<comment type="similarity">
    <text evidence="2 5">Belongs to the pseudouridine synthase TruB family. Type 1 subfamily.</text>
</comment>
<dbReference type="Gene3D" id="3.30.2350.10">
    <property type="entry name" value="Pseudouridine synthase"/>
    <property type="match status" value="1"/>
</dbReference>
<sequence>MTTVDGIVVVDKPGGWTSHDVVSRIRRLARTRRVGHAGTLDPMATGVLVLGVERATRLLGHLALREKAYEATVRLGASTVTDDAEGAVLGGASPSGLSRADVEAGIARLTGPISQVPSSVSAVKVAGERAYRRVRSGEEVTLEPRPVEVALFELVSMAPSGEFLDVDVRVECSSGTYIRALARDLGASLGVGGHLTSLRRTRVGTYTLSDASTMEQLDSSFHVIPIATVAAQTFPRYDVDEAMARLVGYGQKLPDLDLGAEGPVAMFAPDGRFLALYELAGDPPIARPIAVFAT</sequence>
<reference evidence="10" key="1">
    <citation type="journal article" date="2019" name="Int. J. Syst. Evol. Microbiol.">
        <title>The Global Catalogue of Microorganisms (GCM) 10K type strain sequencing project: providing services to taxonomists for standard genome sequencing and annotation.</title>
        <authorList>
            <consortium name="The Broad Institute Genomics Platform"/>
            <consortium name="The Broad Institute Genome Sequencing Center for Infectious Disease"/>
            <person name="Wu L."/>
            <person name="Ma J."/>
        </authorList>
    </citation>
    <scope>NUCLEOTIDE SEQUENCE [LARGE SCALE GENOMIC DNA]</scope>
    <source>
        <strain evidence="10">CGMCC 4.7241</strain>
    </source>
</reference>
<feature type="domain" description="Pseudouridine synthase II N-terminal" evidence="6">
    <location>
        <begin position="26"/>
        <end position="178"/>
    </location>
</feature>
<dbReference type="SUPFAM" id="SSF55120">
    <property type="entry name" value="Pseudouridine synthase"/>
    <property type="match status" value="1"/>
</dbReference>
<dbReference type="HAMAP" id="MF_01080">
    <property type="entry name" value="TruB_bact"/>
    <property type="match status" value="1"/>
</dbReference>
<evidence type="ECO:0000313" key="10">
    <source>
        <dbReference type="Proteomes" id="UP001595699"/>
    </source>
</evidence>
<keyword evidence="10" id="KW-1185">Reference proteome</keyword>
<dbReference type="GO" id="GO:0160148">
    <property type="term" value="F:tRNA pseudouridine(55) synthase activity"/>
    <property type="evidence" value="ECO:0007669"/>
    <property type="project" value="UniProtKB-EC"/>
</dbReference>
<keyword evidence="4 5" id="KW-0413">Isomerase</keyword>
<comment type="caution">
    <text evidence="9">The sequence shown here is derived from an EMBL/GenBank/DDBJ whole genome shotgun (WGS) entry which is preliminary data.</text>
</comment>
<proteinExistence type="inferred from homology"/>
<evidence type="ECO:0000256" key="1">
    <source>
        <dbReference type="ARBA" id="ARBA00000385"/>
    </source>
</evidence>
<dbReference type="EMBL" id="JBHRZH010000015">
    <property type="protein sequence ID" value="MFC3762392.1"/>
    <property type="molecule type" value="Genomic_DNA"/>
</dbReference>
<dbReference type="InterPro" id="IPR032819">
    <property type="entry name" value="TruB_C"/>
</dbReference>
<dbReference type="InterPro" id="IPR020103">
    <property type="entry name" value="PsdUridine_synth_cat_dom_sf"/>
</dbReference>
<dbReference type="InterPro" id="IPR036974">
    <property type="entry name" value="PUA_sf"/>
</dbReference>
<dbReference type="InterPro" id="IPR014780">
    <property type="entry name" value="tRNA_psdUridine_synth_TruB"/>
</dbReference>
<dbReference type="SUPFAM" id="SSF88697">
    <property type="entry name" value="PUA domain-like"/>
    <property type="match status" value="1"/>
</dbReference>
<dbReference type="Proteomes" id="UP001595699">
    <property type="component" value="Unassembled WGS sequence"/>
</dbReference>
<feature type="active site" description="Nucleophile" evidence="5">
    <location>
        <position position="41"/>
    </location>
</feature>
<organism evidence="9 10">
    <name type="scientific">Tenggerimyces flavus</name>
    <dbReference type="NCBI Taxonomy" id="1708749"/>
    <lineage>
        <taxon>Bacteria</taxon>
        <taxon>Bacillati</taxon>
        <taxon>Actinomycetota</taxon>
        <taxon>Actinomycetes</taxon>
        <taxon>Propionibacteriales</taxon>
        <taxon>Nocardioidaceae</taxon>
        <taxon>Tenggerimyces</taxon>
    </lineage>
</organism>
<accession>A0ABV7YB70</accession>